<dbReference type="Pfam" id="PF01370">
    <property type="entry name" value="Epimerase"/>
    <property type="match status" value="1"/>
</dbReference>
<evidence type="ECO:0000259" key="3">
    <source>
        <dbReference type="Pfam" id="PF08338"/>
    </source>
</evidence>
<evidence type="ECO:0000256" key="1">
    <source>
        <dbReference type="ARBA" id="ARBA00009353"/>
    </source>
</evidence>
<feature type="domain" description="DUF1731" evidence="3">
    <location>
        <begin position="261"/>
        <end position="307"/>
    </location>
</feature>
<evidence type="ECO:0000313" key="4">
    <source>
        <dbReference type="EMBL" id="SLM27638.1"/>
    </source>
</evidence>
<proteinExistence type="inferred from homology"/>
<dbReference type="EMBL" id="FWEV01000008">
    <property type="protein sequence ID" value="SLM27638.1"/>
    <property type="molecule type" value="Genomic_DNA"/>
</dbReference>
<dbReference type="Pfam" id="PF08338">
    <property type="entry name" value="DUF1731"/>
    <property type="match status" value="1"/>
</dbReference>
<dbReference type="SUPFAM" id="SSF51735">
    <property type="entry name" value="NAD(P)-binding Rossmann-fold domains"/>
    <property type="match status" value="1"/>
</dbReference>
<evidence type="ECO:0000313" key="5">
    <source>
        <dbReference type="Proteomes" id="UP000191931"/>
    </source>
</evidence>
<comment type="similarity">
    <text evidence="1">Belongs to the NAD(P)-dependent epimerase/dehydratase family. SDR39U1 subfamily.</text>
</comment>
<dbReference type="PANTHER" id="PTHR11092">
    <property type="entry name" value="SUGAR NUCLEOTIDE EPIMERASE RELATED"/>
    <property type="match status" value="1"/>
</dbReference>
<reference evidence="4 5" key="1">
    <citation type="submission" date="2017-03" db="EMBL/GenBank/DDBJ databases">
        <authorList>
            <person name="Afonso C.L."/>
            <person name="Miller P.J."/>
            <person name="Scott M.A."/>
            <person name="Spackman E."/>
            <person name="Goraichik I."/>
            <person name="Dimitrov K.M."/>
            <person name="Suarez D.L."/>
            <person name="Swayne D.E."/>
        </authorList>
    </citation>
    <scope>NUCLEOTIDE SEQUENCE [LARGE SCALE GENOMIC DNA]</scope>
    <source>
        <strain evidence="4">PRJEB14757</strain>
    </source>
</reference>
<dbReference type="NCBIfam" id="TIGR01777">
    <property type="entry name" value="yfcH"/>
    <property type="match status" value="1"/>
</dbReference>
<dbReference type="InterPro" id="IPR036291">
    <property type="entry name" value="NAD(P)-bd_dom_sf"/>
</dbReference>
<dbReference type="Proteomes" id="UP000191931">
    <property type="component" value="Unassembled WGS sequence"/>
</dbReference>
<accession>A0A1W1H5J8</accession>
<dbReference type="CDD" id="cd05242">
    <property type="entry name" value="SDR_a8"/>
    <property type="match status" value="1"/>
</dbReference>
<dbReference type="InterPro" id="IPR001509">
    <property type="entry name" value="Epimerase_deHydtase"/>
</dbReference>
<name>A0A1W1H5J8_9BACT</name>
<gene>
    <name evidence="4" type="ORF">MTBBW1_1050012</name>
</gene>
<dbReference type="Gene3D" id="3.40.50.720">
    <property type="entry name" value="NAD(P)-binding Rossmann-like Domain"/>
    <property type="match status" value="1"/>
</dbReference>
<dbReference type="OrthoDB" id="5292533at2"/>
<dbReference type="AlphaFoldDB" id="A0A1W1H5J8"/>
<dbReference type="STRING" id="1246637.MTBBW1_1050012"/>
<keyword evidence="5" id="KW-1185">Reference proteome</keyword>
<dbReference type="RefSeq" id="WP_080804114.1">
    <property type="nucleotide sequence ID" value="NZ_LT828545.1"/>
</dbReference>
<dbReference type="PANTHER" id="PTHR11092:SF0">
    <property type="entry name" value="EPIMERASE FAMILY PROTEIN SDR39U1"/>
    <property type="match status" value="1"/>
</dbReference>
<feature type="domain" description="NAD-dependent epimerase/dehydratase" evidence="2">
    <location>
        <begin position="3"/>
        <end position="225"/>
    </location>
</feature>
<evidence type="ECO:0000259" key="2">
    <source>
        <dbReference type="Pfam" id="PF01370"/>
    </source>
</evidence>
<dbReference type="InterPro" id="IPR013549">
    <property type="entry name" value="DUF1731"/>
</dbReference>
<protein>
    <submittedName>
        <fullName evidence="4">NAD-dependent epimerase/dehydratase</fullName>
    </submittedName>
</protein>
<organism evidence="4 5">
    <name type="scientific">Desulfamplus magnetovallimortis</name>
    <dbReference type="NCBI Taxonomy" id="1246637"/>
    <lineage>
        <taxon>Bacteria</taxon>
        <taxon>Pseudomonadati</taxon>
        <taxon>Thermodesulfobacteriota</taxon>
        <taxon>Desulfobacteria</taxon>
        <taxon>Desulfobacterales</taxon>
        <taxon>Desulfobacteraceae</taxon>
        <taxon>Desulfamplus</taxon>
    </lineage>
</organism>
<sequence length="308" mass="33734">MNILITGASGFVGTALCRFLLNKGEEVTGVGRSNQHLLNSGTFFNDHPALKDKFRWVSADTEHSGDWQEHVARADVIVNLTGKNIFGYWTENYKKQIYTSRVKTTENIVAALPDKSSATLLNTSAIGYYGDRGDVSLTEKDEPGNDFLAKVCVDWEKSALKGAEKGARVVLMRFGVVLGKNGGALGKMLPAFKFFAGGPLGKGLHWFPWIHMDDLLCAILFCIETQKIEGAVNFVSPDPLRHKEFASALGHALNRPSLMPAPAFMIKAIMGEMGHAFLSSQRATPSVLSDNGFKFRFSDIDMALTDLV</sequence>
<dbReference type="InterPro" id="IPR010099">
    <property type="entry name" value="SDR39U1"/>
</dbReference>